<accession>A0A3D9H456</accession>
<dbReference type="InterPro" id="IPR029058">
    <property type="entry name" value="AB_hydrolase_fold"/>
</dbReference>
<dbReference type="Gene3D" id="3.40.50.1820">
    <property type="entry name" value="alpha/beta hydrolase"/>
    <property type="match status" value="1"/>
</dbReference>
<proteinExistence type="predicted"/>
<dbReference type="AlphaFoldDB" id="A0A3D9H456"/>
<evidence type="ECO:0000313" key="2">
    <source>
        <dbReference type="Proteomes" id="UP000256845"/>
    </source>
</evidence>
<evidence type="ECO:0000313" key="1">
    <source>
        <dbReference type="EMBL" id="RED44260.1"/>
    </source>
</evidence>
<dbReference type="SUPFAM" id="SSF53474">
    <property type="entry name" value="alpha/beta-Hydrolases"/>
    <property type="match status" value="1"/>
</dbReference>
<dbReference type="Proteomes" id="UP000256845">
    <property type="component" value="Unassembled WGS sequence"/>
</dbReference>
<evidence type="ECO:0008006" key="3">
    <source>
        <dbReference type="Google" id="ProtNLM"/>
    </source>
</evidence>
<reference evidence="1 2" key="1">
    <citation type="submission" date="2018-07" db="EMBL/GenBank/DDBJ databases">
        <title>Genomic Encyclopedia of Type Strains, Phase III (KMG-III): the genomes of soil and plant-associated and newly described type strains.</title>
        <authorList>
            <person name="Whitman W."/>
        </authorList>
    </citation>
    <scope>NUCLEOTIDE SEQUENCE [LARGE SCALE GENOMIC DNA]</scope>
    <source>
        <strain evidence="1 2">CECT 8488</strain>
    </source>
</reference>
<name>A0A3D9H456_9PROT</name>
<gene>
    <name evidence="1" type="ORF">DFP90_11513</name>
</gene>
<dbReference type="EMBL" id="QRDW01000015">
    <property type="protein sequence ID" value="RED44260.1"/>
    <property type="molecule type" value="Genomic_DNA"/>
</dbReference>
<protein>
    <recommendedName>
        <fullName evidence="3">Alpha/beta hydrolase family protein</fullName>
    </recommendedName>
</protein>
<keyword evidence="2" id="KW-1185">Reference proteome</keyword>
<organism evidence="1 2">
    <name type="scientific">Aestuariispira insulae</name>
    <dbReference type="NCBI Taxonomy" id="1461337"/>
    <lineage>
        <taxon>Bacteria</taxon>
        <taxon>Pseudomonadati</taxon>
        <taxon>Pseudomonadota</taxon>
        <taxon>Alphaproteobacteria</taxon>
        <taxon>Rhodospirillales</taxon>
        <taxon>Kiloniellaceae</taxon>
        <taxon>Aestuariispira</taxon>
    </lineage>
</organism>
<sequence length="357" mass="39669">MLLLASCLSSNDPHPDVTKALEPGGIEMIVGLNEASGGVFNLIGRAKLDPKGSEGQGIEGVFLSRFVQENGYNLHRYQIAQLEPGRRFDEALARAVLDEIGKWKRRNDYKKIILGGSAYGGWIALQAAAMDTEGIIDTVILASVNKFGPAITVDGKKNRSFDRTLNETGKLANRIVHASVLTACFNDDPWEVAGRCDQYSEIFTRNGIVHATLDSPRWAKGHFAFSHAYLANNYYDCLSEFLSQGGAGSCELELSKQKNLINHDQYDRGEVDREKFAQTAIVLEGRAREIFHGSYQSIPLIRRGTYNYKFFAYSPSTGSFGMYPYHYRNYAFREAMKLCGQPDCVIYAEGNKVVAAD</sequence>
<comment type="caution">
    <text evidence="1">The sequence shown here is derived from an EMBL/GenBank/DDBJ whole genome shotgun (WGS) entry which is preliminary data.</text>
</comment>